<reference evidence="5 6" key="1">
    <citation type="submission" date="2023-03" db="EMBL/GenBank/DDBJ databases">
        <title>Genome insight into feeding habits of ladybird beetles.</title>
        <authorList>
            <person name="Li H.-S."/>
            <person name="Huang Y.-H."/>
            <person name="Pang H."/>
        </authorList>
    </citation>
    <scope>NUCLEOTIDE SEQUENCE [LARGE SCALE GENOMIC DNA]</scope>
    <source>
        <strain evidence="5">SYSU_2023b</strain>
        <tissue evidence="5">Whole body</tissue>
    </source>
</reference>
<dbReference type="InterPro" id="IPR019734">
    <property type="entry name" value="TPR_rpt"/>
</dbReference>
<dbReference type="GO" id="GO:0061512">
    <property type="term" value="P:protein localization to cilium"/>
    <property type="evidence" value="ECO:0007669"/>
    <property type="project" value="TreeGrafter"/>
</dbReference>
<dbReference type="EMBL" id="JARQZJ010000033">
    <property type="protein sequence ID" value="KAK9875506.1"/>
    <property type="molecule type" value="Genomic_DNA"/>
</dbReference>
<evidence type="ECO:0000313" key="5">
    <source>
        <dbReference type="EMBL" id="KAK9875506.1"/>
    </source>
</evidence>
<dbReference type="PANTHER" id="PTHR44186:SF1">
    <property type="entry name" value="BARDET-BIEDL SYNDROME 4 PROTEIN"/>
    <property type="match status" value="1"/>
</dbReference>
<evidence type="ECO:0000256" key="1">
    <source>
        <dbReference type="ARBA" id="ARBA00022737"/>
    </source>
</evidence>
<accession>A0AAW1U6H1</accession>
<name>A0AAW1U6H1_9CUCU</name>
<keyword evidence="1" id="KW-0677">Repeat</keyword>
<keyword evidence="2" id="KW-0802">TPR repeat</keyword>
<dbReference type="InterPro" id="IPR011990">
    <property type="entry name" value="TPR-like_helical_dom_sf"/>
</dbReference>
<dbReference type="Gene3D" id="1.25.40.10">
    <property type="entry name" value="Tetratricopeptide repeat domain"/>
    <property type="match status" value="1"/>
</dbReference>
<dbReference type="Proteomes" id="UP001431783">
    <property type="component" value="Unassembled WGS sequence"/>
</dbReference>
<dbReference type="AlphaFoldDB" id="A0AAW1U6H1"/>
<proteinExistence type="inferred from homology"/>
<evidence type="ECO:0000256" key="4">
    <source>
        <dbReference type="SAM" id="MobiDB-lite"/>
    </source>
</evidence>
<keyword evidence="6" id="KW-1185">Reference proteome</keyword>
<feature type="region of interest" description="Disordered" evidence="4">
    <location>
        <begin position="191"/>
        <end position="220"/>
    </location>
</feature>
<evidence type="ECO:0000256" key="2">
    <source>
        <dbReference type="ARBA" id="ARBA00022803"/>
    </source>
</evidence>
<dbReference type="GO" id="GO:0036064">
    <property type="term" value="C:ciliary basal body"/>
    <property type="evidence" value="ECO:0007669"/>
    <property type="project" value="TreeGrafter"/>
</dbReference>
<protein>
    <submittedName>
        <fullName evidence="5">Uncharacterized protein</fullName>
    </submittedName>
</protein>
<dbReference type="PANTHER" id="PTHR44186">
    <property type="match status" value="1"/>
</dbReference>
<dbReference type="SMART" id="SM00028">
    <property type="entry name" value="TPR"/>
    <property type="match status" value="2"/>
</dbReference>
<evidence type="ECO:0000313" key="6">
    <source>
        <dbReference type="Proteomes" id="UP001431783"/>
    </source>
</evidence>
<gene>
    <name evidence="5" type="ORF">WA026_007900</name>
</gene>
<dbReference type="SUPFAM" id="SSF48452">
    <property type="entry name" value="TPR-like"/>
    <property type="match status" value="1"/>
</dbReference>
<dbReference type="GO" id="GO:0060271">
    <property type="term" value="P:cilium assembly"/>
    <property type="evidence" value="ECO:0007669"/>
    <property type="project" value="TreeGrafter"/>
</dbReference>
<evidence type="ECO:0000256" key="3">
    <source>
        <dbReference type="ARBA" id="ARBA00023778"/>
    </source>
</evidence>
<organism evidence="5 6">
    <name type="scientific">Henosepilachna vigintioctopunctata</name>
    <dbReference type="NCBI Taxonomy" id="420089"/>
    <lineage>
        <taxon>Eukaryota</taxon>
        <taxon>Metazoa</taxon>
        <taxon>Ecdysozoa</taxon>
        <taxon>Arthropoda</taxon>
        <taxon>Hexapoda</taxon>
        <taxon>Insecta</taxon>
        <taxon>Pterygota</taxon>
        <taxon>Neoptera</taxon>
        <taxon>Endopterygota</taxon>
        <taxon>Coleoptera</taxon>
        <taxon>Polyphaga</taxon>
        <taxon>Cucujiformia</taxon>
        <taxon>Coccinelloidea</taxon>
        <taxon>Coccinellidae</taxon>
        <taxon>Epilachninae</taxon>
        <taxon>Epilachnini</taxon>
        <taxon>Henosepilachna</taxon>
    </lineage>
</organism>
<comment type="caution">
    <text evidence="5">The sequence shown here is derived from an EMBL/GenBank/DDBJ whole genome shotgun (WGS) entry which is preliminary data.</text>
</comment>
<sequence>MTSEKFDCENSFCKTYEEVEVTTNSKIKYEFPIQGITAVSCLKRALWTSPLNWRVLFNLGLVHLSIHQPASAFIFLCAAVNLRSDVPQSFTALGYCLMELQDPENAIRACIHAANLSPDIVDHQLNTALCSLRAGNLELLQESLQRVELLMSTQEHISSECSDLFKYLSKASIIVDRGKFTEGNDEAFQRLNSENEASEGNDRTAARQDAPYLNMESDEV</sequence>
<comment type="similarity">
    <text evidence="3">Belongs to the BBS4 family.</text>
</comment>